<dbReference type="PANTHER" id="PTHR22872">
    <property type="entry name" value="BTK-BINDING PROTEIN-RELATED"/>
    <property type="match status" value="1"/>
</dbReference>
<dbReference type="Proteomes" id="UP000218209">
    <property type="component" value="Unassembled WGS sequence"/>
</dbReference>
<protein>
    <submittedName>
        <fullName evidence="4">Uncharacterized protein</fullName>
    </submittedName>
</protein>
<dbReference type="InterPro" id="IPR000408">
    <property type="entry name" value="Reg_chr_condens"/>
</dbReference>
<proteinExistence type="predicted"/>
<evidence type="ECO:0000256" key="2">
    <source>
        <dbReference type="PROSITE-ProRule" id="PRU00235"/>
    </source>
</evidence>
<name>A0A1X6NUU7_PORUM</name>
<feature type="repeat" description="RCC1" evidence="2">
    <location>
        <begin position="76"/>
        <end position="137"/>
    </location>
</feature>
<dbReference type="InterPro" id="IPR009091">
    <property type="entry name" value="RCC1/BLIP-II"/>
</dbReference>
<keyword evidence="5" id="KW-1185">Reference proteome</keyword>
<feature type="region of interest" description="Disordered" evidence="3">
    <location>
        <begin position="407"/>
        <end position="443"/>
    </location>
</feature>
<keyword evidence="1" id="KW-0677">Repeat</keyword>
<evidence type="ECO:0000313" key="4">
    <source>
        <dbReference type="EMBL" id="OSX72414.1"/>
    </source>
</evidence>
<reference evidence="4 5" key="1">
    <citation type="submission" date="2017-03" db="EMBL/GenBank/DDBJ databases">
        <title>WGS assembly of Porphyra umbilicalis.</title>
        <authorList>
            <person name="Brawley S.H."/>
            <person name="Blouin N.A."/>
            <person name="Ficko-Blean E."/>
            <person name="Wheeler G.L."/>
            <person name="Lohr M."/>
            <person name="Goodson H.V."/>
            <person name="Jenkins J.W."/>
            <person name="Blaby-Haas C.E."/>
            <person name="Helliwell K.E."/>
            <person name="Chan C."/>
            <person name="Marriage T."/>
            <person name="Bhattacharya D."/>
            <person name="Klein A.S."/>
            <person name="Badis Y."/>
            <person name="Brodie J."/>
            <person name="Cao Y."/>
            <person name="Collen J."/>
            <person name="Dittami S.M."/>
            <person name="Gachon C.M."/>
            <person name="Green B.R."/>
            <person name="Karpowicz S."/>
            <person name="Kim J.W."/>
            <person name="Kudahl U."/>
            <person name="Lin S."/>
            <person name="Michel G."/>
            <person name="Mittag M."/>
            <person name="Olson B.J."/>
            <person name="Pangilinan J."/>
            <person name="Peng Y."/>
            <person name="Qiu H."/>
            <person name="Shu S."/>
            <person name="Singer J.T."/>
            <person name="Smith A.G."/>
            <person name="Sprecher B.N."/>
            <person name="Wagner V."/>
            <person name="Wang W."/>
            <person name="Wang Z.-Y."/>
            <person name="Yan J."/>
            <person name="Yarish C."/>
            <person name="Zoeuner-Riek S."/>
            <person name="Zhuang Y."/>
            <person name="Zou Y."/>
            <person name="Lindquist E.A."/>
            <person name="Grimwood J."/>
            <person name="Barry K."/>
            <person name="Rokhsar D.S."/>
            <person name="Schmutz J."/>
            <person name="Stiller J.W."/>
            <person name="Grossman A.R."/>
            <person name="Prochnik S.E."/>
        </authorList>
    </citation>
    <scope>NUCLEOTIDE SEQUENCE [LARGE SCALE GENOMIC DNA]</scope>
    <source>
        <strain evidence="4">4086291</strain>
    </source>
</reference>
<dbReference type="OrthoDB" id="605at2759"/>
<feature type="compositionally biased region" description="Pro residues" evidence="3">
    <location>
        <begin position="54"/>
        <end position="77"/>
    </location>
</feature>
<sequence>MPGRLLLASRWAPPLRRALSAGARPGAPPPPPPLRHPPPPRAPPPRAAAAARRAPPPPPPRGVDTPPPPPPPPPNPPLWAWGVADDGRLGVDPATLTDETETVGSAAHAPARVWGLHGVAVTAAAAGAGHSLALDAAGRVWSWGLGGDGQLGHGEWASCWVPRPLPAAALGGGGAVAIAAGARHSLVATADGGVYAFGSNGAGQLGLTSAAAAGAGAGAGAAAAAAAAGGAAPYFGARAPRAVATPTPIPALADVAVTSVAAGDAFSVALAADGAVYTFGASGGGQLGHGLPAGAGSLWAPLGALLSPAGAAAAAAPRRVRALAGERVASIAAGPSHVVALTPGGGALSWGAGRGWAHAAPERGEGDVGELTPVAGLAGVPVAKVAPGGAHTLALTAGGGCSRGALTRRGGSAAAAPPTTRRPCRRQGAPRGRPVGGRCGPSRCRRGRSTWRRGGALASPCVRMGRRTRGGGGGGVLGVGDPTDRWAPALVGGGRDGTGGGVGGLRRATAGFAHVLAT</sequence>
<feature type="compositionally biased region" description="Low complexity" evidence="3">
    <location>
        <begin position="407"/>
        <end position="433"/>
    </location>
</feature>
<evidence type="ECO:0000313" key="5">
    <source>
        <dbReference type="Proteomes" id="UP000218209"/>
    </source>
</evidence>
<feature type="region of interest" description="Disordered" evidence="3">
    <location>
        <begin position="1"/>
        <end position="94"/>
    </location>
</feature>
<dbReference type="SUPFAM" id="SSF50985">
    <property type="entry name" value="RCC1/BLIP-II"/>
    <property type="match status" value="1"/>
</dbReference>
<evidence type="ECO:0000256" key="3">
    <source>
        <dbReference type="SAM" id="MobiDB-lite"/>
    </source>
</evidence>
<accession>A0A1X6NUU7</accession>
<dbReference type="InterPro" id="IPR051625">
    <property type="entry name" value="Signaling_Regulatory_Domain"/>
</dbReference>
<gene>
    <name evidence="4" type="ORF">BU14_0438s0009</name>
</gene>
<feature type="compositionally biased region" description="Pro residues" evidence="3">
    <location>
        <begin position="26"/>
        <end position="46"/>
    </location>
</feature>
<dbReference type="EMBL" id="KV919063">
    <property type="protein sequence ID" value="OSX72414.1"/>
    <property type="molecule type" value="Genomic_DNA"/>
</dbReference>
<dbReference type="PROSITE" id="PS50012">
    <property type="entry name" value="RCC1_3"/>
    <property type="match status" value="5"/>
</dbReference>
<feature type="repeat" description="RCC1" evidence="2">
    <location>
        <begin position="345"/>
        <end position="398"/>
    </location>
</feature>
<dbReference type="AlphaFoldDB" id="A0A1X6NUU7"/>
<feature type="repeat" description="RCC1" evidence="2">
    <location>
        <begin position="192"/>
        <end position="273"/>
    </location>
</feature>
<dbReference type="PANTHER" id="PTHR22872:SF9">
    <property type="entry name" value="X-LINKED RETINITIS PIGMENTOSA GTPASE REGULATOR"/>
    <property type="match status" value="1"/>
</dbReference>
<evidence type="ECO:0000256" key="1">
    <source>
        <dbReference type="ARBA" id="ARBA00022737"/>
    </source>
</evidence>
<feature type="repeat" description="RCC1" evidence="2">
    <location>
        <begin position="274"/>
        <end position="344"/>
    </location>
</feature>
<dbReference type="PROSITE" id="PS00626">
    <property type="entry name" value="RCC1_2"/>
    <property type="match status" value="1"/>
</dbReference>
<organism evidence="4 5">
    <name type="scientific">Porphyra umbilicalis</name>
    <name type="common">Purple laver</name>
    <name type="synonym">Red alga</name>
    <dbReference type="NCBI Taxonomy" id="2786"/>
    <lineage>
        <taxon>Eukaryota</taxon>
        <taxon>Rhodophyta</taxon>
        <taxon>Bangiophyceae</taxon>
        <taxon>Bangiales</taxon>
        <taxon>Bangiaceae</taxon>
        <taxon>Porphyra</taxon>
    </lineage>
</organism>
<feature type="compositionally biased region" description="Low complexity" evidence="3">
    <location>
        <begin position="12"/>
        <end position="25"/>
    </location>
</feature>
<dbReference type="Gene3D" id="2.130.10.30">
    <property type="entry name" value="Regulator of chromosome condensation 1/beta-lactamase-inhibitor protein II"/>
    <property type="match status" value="2"/>
</dbReference>
<feature type="repeat" description="RCC1" evidence="2">
    <location>
        <begin position="138"/>
        <end position="191"/>
    </location>
</feature>
<dbReference type="Pfam" id="PF00415">
    <property type="entry name" value="RCC1"/>
    <property type="match status" value="3"/>
</dbReference>
<dbReference type="PRINTS" id="PR00633">
    <property type="entry name" value="RCCNDNSATION"/>
</dbReference>